<evidence type="ECO:0000313" key="1">
    <source>
        <dbReference type="EMBL" id="BAU27785.1"/>
    </source>
</evidence>
<dbReference type="KEGG" id="asoc:CB4_01959"/>
<accession>A0A0U4WGH2</accession>
<evidence type="ECO:0000313" key="2">
    <source>
        <dbReference type="Proteomes" id="UP000217696"/>
    </source>
</evidence>
<sequence length="122" mass="13943">MNSIPEMDDNLLSHAIYEKLSVVKRLSCEDDEEKVEIISDQGIKEVRDIAYGHRTRAKCLTIEDESGKSVQHWFPQVEVNGCFIFIKDKESAGGVVECTSRYLALKYARRYLAKKHRHAGAK</sequence>
<dbReference type="Proteomes" id="UP000217696">
    <property type="component" value="Chromosome"/>
</dbReference>
<organism evidence="1 2">
    <name type="scientific">Aneurinibacillus soli</name>
    <dbReference type="NCBI Taxonomy" id="1500254"/>
    <lineage>
        <taxon>Bacteria</taxon>
        <taxon>Bacillati</taxon>
        <taxon>Bacillota</taxon>
        <taxon>Bacilli</taxon>
        <taxon>Bacillales</taxon>
        <taxon>Paenibacillaceae</taxon>
        <taxon>Aneurinibacillus group</taxon>
        <taxon>Aneurinibacillus</taxon>
    </lineage>
</organism>
<dbReference type="RefSeq" id="WP_096465390.1">
    <property type="nucleotide sequence ID" value="NZ_AP017312.1"/>
</dbReference>
<keyword evidence="2" id="KW-1185">Reference proteome</keyword>
<protein>
    <submittedName>
        <fullName evidence="1">Uncharacterized protein</fullName>
    </submittedName>
</protein>
<name>A0A0U4WGH2_9BACL</name>
<proteinExistence type="predicted"/>
<dbReference type="AlphaFoldDB" id="A0A0U4WGH2"/>
<reference evidence="1 2" key="1">
    <citation type="submission" date="2015-12" db="EMBL/GenBank/DDBJ databases">
        <title>Genome sequence of Aneurinibacillus soli.</title>
        <authorList>
            <person name="Lee J.S."/>
            <person name="Lee K.C."/>
            <person name="Kim K.K."/>
            <person name="Lee B.W."/>
        </authorList>
    </citation>
    <scope>NUCLEOTIDE SEQUENCE [LARGE SCALE GENOMIC DNA]</scope>
    <source>
        <strain evidence="1 2">CB4</strain>
    </source>
</reference>
<dbReference type="OrthoDB" id="2680108at2"/>
<dbReference type="EMBL" id="AP017312">
    <property type="protein sequence ID" value="BAU27785.1"/>
    <property type="molecule type" value="Genomic_DNA"/>
</dbReference>
<gene>
    <name evidence="1" type="ORF">CB4_01959</name>
</gene>